<dbReference type="KEGG" id="bmeg:BG04_3630"/>
<dbReference type="EC" id="1.1.1.44" evidence="5"/>
<keyword evidence="2 5" id="KW-0560">Oxidoreductase</keyword>
<dbReference type="NCBIfam" id="TIGR00872">
    <property type="entry name" value="gnd_rel"/>
    <property type="match status" value="1"/>
</dbReference>
<dbReference type="GO" id="GO:0050661">
    <property type="term" value="F:NADP binding"/>
    <property type="evidence" value="ECO:0007669"/>
    <property type="project" value="InterPro"/>
</dbReference>
<dbReference type="GeneID" id="93641685"/>
<protein>
    <submittedName>
        <fullName evidence="5">6-phosphogluconate dehydrogenase</fullName>
        <ecNumber evidence="5">1.1.1.44</ecNumber>
    </submittedName>
</protein>
<dbReference type="EMBL" id="CP009920">
    <property type="protein sequence ID" value="AJI21162.1"/>
    <property type="molecule type" value="Genomic_DNA"/>
</dbReference>
<feature type="domain" description="6-phosphogluconate dehydrogenase C-terminal" evidence="4">
    <location>
        <begin position="167"/>
        <end position="298"/>
    </location>
</feature>
<dbReference type="InterPro" id="IPR006115">
    <property type="entry name" value="6PGDH_NADP-bd"/>
</dbReference>
<dbReference type="SMART" id="SM01350">
    <property type="entry name" value="6PGD"/>
    <property type="match status" value="1"/>
</dbReference>
<dbReference type="HOGENOM" id="CLU_024540_0_0_9"/>
<dbReference type="RefSeq" id="WP_034653481.1">
    <property type="nucleotide sequence ID" value="NZ_BCVB01000003.1"/>
</dbReference>
<evidence type="ECO:0000256" key="1">
    <source>
        <dbReference type="ARBA" id="ARBA00008419"/>
    </source>
</evidence>
<evidence type="ECO:0000313" key="6">
    <source>
        <dbReference type="Proteomes" id="UP000031829"/>
    </source>
</evidence>
<dbReference type="Pfam" id="PF00393">
    <property type="entry name" value="6PGD"/>
    <property type="match status" value="1"/>
</dbReference>
<dbReference type="InterPro" id="IPR013328">
    <property type="entry name" value="6PGD_dom2"/>
</dbReference>
<reference evidence="5 6" key="1">
    <citation type="journal article" date="2015" name="Genome Announc.">
        <title>Complete genome sequences for 35 biothreat assay-relevant bacillus species.</title>
        <authorList>
            <person name="Johnson S.L."/>
            <person name="Daligault H.E."/>
            <person name="Davenport K.W."/>
            <person name="Jaissle J."/>
            <person name="Frey K.G."/>
            <person name="Ladner J.T."/>
            <person name="Broomall S.M."/>
            <person name="Bishop-Lilly K.A."/>
            <person name="Bruce D.C."/>
            <person name="Gibbons H.S."/>
            <person name="Coyne S.R."/>
            <person name="Lo C.C."/>
            <person name="Meincke L."/>
            <person name="Munk A.C."/>
            <person name="Koroleva G.I."/>
            <person name="Rosenzweig C.N."/>
            <person name="Palacios G.F."/>
            <person name="Redden C.L."/>
            <person name="Minogue T.D."/>
            <person name="Chain P.S."/>
        </authorList>
    </citation>
    <scope>NUCLEOTIDE SEQUENCE [LARGE SCALE GENOMIC DNA]</scope>
    <source>
        <strain evidence="6">ATCC 14581 / DSM 32 / JCM 2506 / NBRC 15308 / NCIMB 9376 / NCTC 10342 / NRRL B-14308 / VKM B-512</strain>
    </source>
</reference>
<dbReference type="GO" id="GO:0006098">
    <property type="term" value="P:pentose-phosphate shunt"/>
    <property type="evidence" value="ECO:0007669"/>
    <property type="project" value="InterPro"/>
</dbReference>
<evidence type="ECO:0000259" key="4">
    <source>
        <dbReference type="SMART" id="SM01350"/>
    </source>
</evidence>
<dbReference type="InterPro" id="IPR006114">
    <property type="entry name" value="6PGDH_C"/>
</dbReference>
<dbReference type="InterPro" id="IPR036291">
    <property type="entry name" value="NAD(P)-bd_dom_sf"/>
</dbReference>
<evidence type="ECO:0000313" key="5">
    <source>
        <dbReference type="EMBL" id="AJI21162.1"/>
    </source>
</evidence>
<dbReference type="Pfam" id="PF03446">
    <property type="entry name" value="NAD_binding_2"/>
    <property type="match status" value="1"/>
</dbReference>
<dbReference type="GO" id="GO:0019521">
    <property type="term" value="P:D-gluconate metabolic process"/>
    <property type="evidence" value="ECO:0007669"/>
    <property type="project" value="UniProtKB-KW"/>
</dbReference>
<keyword evidence="3" id="KW-0311">Gluconate utilization</keyword>
<dbReference type="SUPFAM" id="SSF51735">
    <property type="entry name" value="NAD(P)-binding Rossmann-fold domains"/>
    <property type="match status" value="1"/>
</dbReference>
<proteinExistence type="inferred from homology"/>
<evidence type="ECO:0000256" key="2">
    <source>
        <dbReference type="ARBA" id="ARBA00023002"/>
    </source>
</evidence>
<dbReference type="InterPro" id="IPR006183">
    <property type="entry name" value="Pgluconate_DH"/>
</dbReference>
<dbReference type="InterPro" id="IPR004849">
    <property type="entry name" value="6DGDH_YqeC"/>
</dbReference>
<sequence length="298" mass="32508">MKLGMIGLGKMGANLVLNLLDHNHSVVAFDVNNEAVQKVAEKGAEGASSIKELVSKLEKPRIAWVMVPAGELTEKVISELQELFEEGDMIIEGGNSKYKDSVRRAAASAEKGIHYFDVGTSGGMEGARNGACMMIGGDKEAFATIEPIFRDINVENGYLYSGAAGSGHFLKMVHNGIEYGMMQAIAEGFDVLEKSEFDYDYEAVARVWNNGSVIRSWLIELMERAFSKDAKLDSIKGVMHSSGEGKWTVESALDLQVPTPVIALSLMMRYRSLEDDTFTGKVVAALRNEFGGHAVEKQ</sequence>
<dbReference type="NCBIfam" id="NF007161">
    <property type="entry name" value="PRK09599.1"/>
    <property type="match status" value="1"/>
</dbReference>
<dbReference type="PANTHER" id="PTHR11811">
    <property type="entry name" value="6-PHOSPHOGLUCONATE DEHYDROGENASE"/>
    <property type="match status" value="1"/>
</dbReference>
<dbReference type="GO" id="GO:0004616">
    <property type="term" value="F:phosphogluconate dehydrogenase (decarboxylating) activity"/>
    <property type="evidence" value="ECO:0007669"/>
    <property type="project" value="UniProtKB-EC"/>
</dbReference>
<dbReference type="InterPro" id="IPR006184">
    <property type="entry name" value="6PGdom_BS"/>
</dbReference>
<dbReference type="Gene3D" id="1.10.1040.10">
    <property type="entry name" value="N-(1-d-carboxylethyl)-l-norvaline Dehydrogenase, domain 2"/>
    <property type="match status" value="1"/>
</dbReference>
<dbReference type="Gene3D" id="3.40.50.720">
    <property type="entry name" value="NAD(P)-binding Rossmann-like Domain"/>
    <property type="match status" value="1"/>
</dbReference>
<dbReference type="AlphaFoldDB" id="A0A0B6AJB6"/>
<accession>A0A0B6AJB6</accession>
<organism evidence="5 6">
    <name type="scientific">Priestia megaterium (strain ATCC 14581 / DSM 32 / CCUG 1817 / JCM 2506 / NBRC 15308 / NCIMB 9376 / NCTC 10342 / NRRL B-14308 / VKM B-512 / Ford 19)</name>
    <name type="common">Bacillus megaterium</name>
    <dbReference type="NCBI Taxonomy" id="1348623"/>
    <lineage>
        <taxon>Bacteria</taxon>
        <taxon>Bacillati</taxon>
        <taxon>Bacillota</taxon>
        <taxon>Bacilli</taxon>
        <taxon>Bacillales</taxon>
        <taxon>Bacillaceae</taxon>
        <taxon>Priestia</taxon>
    </lineage>
</organism>
<dbReference type="InterPro" id="IPR008927">
    <property type="entry name" value="6-PGluconate_DH-like_C_sf"/>
</dbReference>
<gene>
    <name evidence="5" type="primary">gnd</name>
    <name evidence="5" type="ORF">BG04_3630</name>
</gene>
<dbReference type="Proteomes" id="UP000031829">
    <property type="component" value="Chromosome"/>
</dbReference>
<evidence type="ECO:0000256" key="3">
    <source>
        <dbReference type="ARBA" id="ARBA00023064"/>
    </source>
</evidence>
<comment type="similarity">
    <text evidence="1">Belongs to the 6-phosphogluconate dehydrogenase family.</text>
</comment>
<dbReference type="PROSITE" id="PS00461">
    <property type="entry name" value="6PGD"/>
    <property type="match status" value="1"/>
</dbReference>
<dbReference type="PRINTS" id="PR00076">
    <property type="entry name" value="6PGDHDRGNASE"/>
</dbReference>
<name>A0A0B6AJB6_PRIM2</name>
<dbReference type="SUPFAM" id="SSF48179">
    <property type="entry name" value="6-phosphogluconate dehydrogenase C-terminal domain-like"/>
    <property type="match status" value="1"/>
</dbReference>